<dbReference type="PANTHER" id="PTHR11604">
    <property type="entry name" value="PROFILIN"/>
    <property type="match status" value="1"/>
</dbReference>
<comment type="subcellular location">
    <subcellularLocation>
        <location evidence="1">Cytoplasm</location>
        <location evidence="1">Cytoskeleton</location>
    </subcellularLocation>
</comment>
<dbReference type="InterPro" id="IPR005455">
    <property type="entry name" value="PFN_euk"/>
</dbReference>
<name>A0ABP0C9F7_9PEZI</name>
<comment type="function">
    <text evidence="6">Binds to actin and affects the structure of the cytoskeleton. At high concentrations, profilin prevents the polymerization of actin, whereas it enhances it at low concentrations.</text>
</comment>
<dbReference type="PRINTS" id="PR01640">
    <property type="entry name" value="PROFILINPLNT"/>
</dbReference>
<comment type="similarity">
    <text evidence="2 7">Belongs to the profilin family.</text>
</comment>
<evidence type="ECO:0000256" key="6">
    <source>
        <dbReference type="RuleBase" id="RU003908"/>
    </source>
</evidence>
<dbReference type="PROSITE" id="PS00414">
    <property type="entry name" value="PROFILIN"/>
    <property type="match status" value="1"/>
</dbReference>
<dbReference type="SMART" id="SM00392">
    <property type="entry name" value="PROF"/>
    <property type="match status" value="1"/>
</dbReference>
<dbReference type="PANTHER" id="PTHR11604:SF0">
    <property type="entry name" value="PROFILIN"/>
    <property type="match status" value="1"/>
</dbReference>
<organism evidence="8 9">
    <name type="scientific">Sporothrix eucalyptigena</name>
    <dbReference type="NCBI Taxonomy" id="1812306"/>
    <lineage>
        <taxon>Eukaryota</taxon>
        <taxon>Fungi</taxon>
        <taxon>Dikarya</taxon>
        <taxon>Ascomycota</taxon>
        <taxon>Pezizomycotina</taxon>
        <taxon>Sordariomycetes</taxon>
        <taxon>Sordariomycetidae</taxon>
        <taxon>Ophiostomatales</taxon>
        <taxon>Ophiostomataceae</taxon>
        <taxon>Sporothrix</taxon>
    </lineage>
</organism>
<accession>A0ABP0C9F7</accession>
<dbReference type="Pfam" id="PF00235">
    <property type="entry name" value="Profilin"/>
    <property type="match status" value="1"/>
</dbReference>
<dbReference type="Proteomes" id="UP001642482">
    <property type="component" value="Unassembled WGS sequence"/>
</dbReference>
<dbReference type="EMBL" id="CAWUHD010000080">
    <property type="protein sequence ID" value="CAK7228548.1"/>
    <property type="molecule type" value="Genomic_DNA"/>
</dbReference>
<evidence type="ECO:0000256" key="3">
    <source>
        <dbReference type="ARBA" id="ARBA00022490"/>
    </source>
</evidence>
<evidence type="ECO:0000313" key="8">
    <source>
        <dbReference type="EMBL" id="CAK7228548.1"/>
    </source>
</evidence>
<dbReference type="SUPFAM" id="SSF55770">
    <property type="entry name" value="Profilin (actin-binding protein)"/>
    <property type="match status" value="1"/>
</dbReference>
<dbReference type="PRINTS" id="PR00392">
    <property type="entry name" value="PROFILIN"/>
</dbReference>
<evidence type="ECO:0000256" key="7">
    <source>
        <dbReference type="RuleBase" id="RU003909"/>
    </source>
</evidence>
<proteinExistence type="inferred from homology"/>
<evidence type="ECO:0000313" key="9">
    <source>
        <dbReference type="Proteomes" id="UP001642482"/>
    </source>
</evidence>
<comment type="subunit">
    <text evidence="6">Occurs in many kinds of cells as a complex with monomeric actin in a 1:1 ratio.</text>
</comment>
<dbReference type="InterPro" id="IPR048278">
    <property type="entry name" value="PFN"/>
</dbReference>
<evidence type="ECO:0000256" key="4">
    <source>
        <dbReference type="ARBA" id="ARBA00023203"/>
    </source>
</evidence>
<evidence type="ECO:0000256" key="2">
    <source>
        <dbReference type="ARBA" id="ARBA00010058"/>
    </source>
</evidence>
<dbReference type="InterPro" id="IPR027310">
    <property type="entry name" value="Profilin_CS"/>
</dbReference>
<keyword evidence="3" id="KW-0963">Cytoplasm</keyword>
<evidence type="ECO:0000256" key="5">
    <source>
        <dbReference type="ARBA" id="ARBA00023212"/>
    </source>
</evidence>
<dbReference type="Gene3D" id="3.30.450.30">
    <property type="entry name" value="Dynein light chain 2a, cytoplasmic"/>
    <property type="match status" value="1"/>
</dbReference>
<comment type="caution">
    <text evidence="8">The sequence shown here is derived from an EMBL/GenBank/DDBJ whole genome shotgun (WGS) entry which is preliminary data.</text>
</comment>
<evidence type="ECO:0000256" key="1">
    <source>
        <dbReference type="ARBA" id="ARBA00004245"/>
    </source>
</evidence>
<sequence>MSWQGYIDQSLVGSGHIDEAAIISAAGDSVWATSPNFAQLKPDELKAIAAIFEANGQAAIDKAYSDGLHIAGEKYIATIVSAEDNIAMIRKGKTGVAIAKTKQAIVVGHYGENAQASNARATVEALADYLRKSGY</sequence>
<gene>
    <name evidence="8" type="primary">PFY1</name>
    <name evidence="8" type="ORF">SEUCBS140593_006949</name>
</gene>
<dbReference type="CDD" id="cd00148">
    <property type="entry name" value="PROF"/>
    <property type="match status" value="1"/>
</dbReference>
<keyword evidence="4 7" id="KW-0009">Actin-binding</keyword>
<keyword evidence="9" id="KW-1185">Reference proteome</keyword>
<reference evidence="8 9" key="1">
    <citation type="submission" date="2024-01" db="EMBL/GenBank/DDBJ databases">
        <authorList>
            <person name="Allen C."/>
            <person name="Tagirdzhanova G."/>
        </authorList>
    </citation>
    <scope>NUCLEOTIDE SEQUENCE [LARGE SCALE GENOMIC DNA]</scope>
</reference>
<dbReference type="InterPro" id="IPR036140">
    <property type="entry name" value="PFN_sf"/>
</dbReference>
<keyword evidence="5 6" id="KW-0206">Cytoskeleton</keyword>
<protein>
    <recommendedName>
        <fullName evidence="7">Profilin</fullName>
    </recommendedName>
</protein>